<keyword evidence="2" id="KW-1185">Reference proteome</keyword>
<gene>
    <name evidence="1" type="ORF">SAMN02745216_01130</name>
</gene>
<organism evidence="1 2">
    <name type="scientific">Desulfatibacillum alkenivorans DSM 16219</name>
    <dbReference type="NCBI Taxonomy" id="1121393"/>
    <lineage>
        <taxon>Bacteria</taxon>
        <taxon>Pseudomonadati</taxon>
        <taxon>Thermodesulfobacteriota</taxon>
        <taxon>Desulfobacteria</taxon>
        <taxon>Desulfobacterales</taxon>
        <taxon>Desulfatibacillaceae</taxon>
        <taxon>Desulfatibacillum</taxon>
    </lineage>
</organism>
<evidence type="ECO:0000313" key="2">
    <source>
        <dbReference type="Proteomes" id="UP000183994"/>
    </source>
</evidence>
<accession>A0A1M6GWG8</accession>
<dbReference type="OrthoDB" id="5421899at2"/>
<name>A0A1M6GWG8_9BACT</name>
<evidence type="ECO:0000313" key="1">
    <source>
        <dbReference type="EMBL" id="SHJ14318.1"/>
    </source>
</evidence>
<protein>
    <submittedName>
        <fullName evidence="1">Uncharacterized protein</fullName>
    </submittedName>
</protein>
<sequence length="120" mass="13875">MKRPTHKELSKKLREAQSCAEEDRIMLMNPASLAADALNMGYMMDDLSKVLHDVLDEIRPENYVGMSPPQRSYEQEINGADLFPFRWKSLIVKCLAYLKFAISSQTLWLISFHPNRKAPF</sequence>
<dbReference type="AlphaFoldDB" id="A0A1M6GWG8"/>
<dbReference type="EMBL" id="FQZU01000004">
    <property type="protein sequence ID" value="SHJ14318.1"/>
    <property type="molecule type" value="Genomic_DNA"/>
</dbReference>
<dbReference type="STRING" id="1121393.SAMN02745216_01130"/>
<dbReference type="RefSeq" id="WP_073473814.1">
    <property type="nucleotide sequence ID" value="NZ_FQZU01000004.1"/>
</dbReference>
<dbReference type="Proteomes" id="UP000183994">
    <property type="component" value="Unassembled WGS sequence"/>
</dbReference>
<reference evidence="2" key="1">
    <citation type="submission" date="2016-11" db="EMBL/GenBank/DDBJ databases">
        <authorList>
            <person name="Varghese N."/>
            <person name="Submissions S."/>
        </authorList>
    </citation>
    <scope>NUCLEOTIDE SEQUENCE [LARGE SCALE GENOMIC DNA]</scope>
    <source>
        <strain evidence="2">DSM 16219</strain>
    </source>
</reference>
<proteinExistence type="predicted"/>